<gene>
    <name evidence="1" type="primary">ytxC</name>
    <name evidence="1" type="ORF">CVD27_18750</name>
</gene>
<organism evidence="1 2">
    <name type="scientific">Neobacillus cucumis</name>
    <dbReference type="NCBI Taxonomy" id="1740721"/>
    <lineage>
        <taxon>Bacteria</taxon>
        <taxon>Bacillati</taxon>
        <taxon>Bacillota</taxon>
        <taxon>Bacilli</taxon>
        <taxon>Bacillales</taxon>
        <taxon>Bacillaceae</taxon>
        <taxon>Neobacillus</taxon>
    </lineage>
</organism>
<protein>
    <submittedName>
        <fullName evidence="1">Putative sporulation protein YtxC</fullName>
    </submittedName>
</protein>
<dbReference type="RefSeq" id="WP_101649422.1">
    <property type="nucleotide sequence ID" value="NZ_PGVE01000069.1"/>
</dbReference>
<evidence type="ECO:0000313" key="1">
    <source>
        <dbReference type="EMBL" id="PLS02577.1"/>
    </source>
</evidence>
<dbReference type="Proteomes" id="UP000234950">
    <property type="component" value="Unassembled WGS sequence"/>
</dbReference>
<dbReference type="OrthoDB" id="2986513at2"/>
<dbReference type="EMBL" id="PGVE01000069">
    <property type="protein sequence ID" value="PLS02577.1"/>
    <property type="molecule type" value="Genomic_DNA"/>
</dbReference>
<sequence length="293" mass="35232">MAEIIFQSKMDAKRFLNHLLTYLPFNSDEKTILLIEDRHIVKILDESFSSEMSNKVKTAFYDFITTIKRDDWFRDIIKNRFYFQDEEEQHQIMEIIYSILEGQREELSAFLKETYHETSLIEDAVKHIFHENISFSLESLLKFRLRPYLQMLEEYVELAIDEYKMEQEYQMFIQMLRNFLMNREPKMETLHLLFDEEITFYNEQLVEIKRAELTRMIDRKLLVNHPVYVDSVSIAPLLSIAPTSIFLYTNNPDEPLVRTIRNIFEERVTIKNYAALRSLKKWPAEQDSSQNHA</sequence>
<evidence type="ECO:0000313" key="2">
    <source>
        <dbReference type="Proteomes" id="UP000234950"/>
    </source>
</evidence>
<comment type="caution">
    <text evidence="1">The sequence shown here is derived from an EMBL/GenBank/DDBJ whole genome shotgun (WGS) entry which is preliminary data.</text>
</comment>
<accession>A0A2N5HAL8</accession>
<dbReference type="Pfam" id="PF08812">
    <property type="entry name" value="YtxC"/>
    <property type="match status" value="1"/>
</dbReference>
<name>A0A2N5HAL8_9BACI</name>
<dbReference type="NCBIfam" id="TIGR02834">
    <property type="entry name" value="spo_ytxC"/>
    <property type="match status" value="1"/>
</dbReference>
<reference evidence="1 2" key="1">
    <citation type="submission" date="2017-11" db="EMBL/GenBank/DDBJ databases">
        <title>Comparitive Functional Genomics of Dry Heat Resistant strains isolated from the Viking Spacecraft.</title>
        <authorList>
            <person name="Seuylemezian A."/>
            <person name="Cooper K."/>
            <person name="Vaishampayan P."/>
        </authorList>
    </citation>
    <scope>NUCLEOTIDE SEQUENCE [LARGE SCALE GENOMIC DNA]</scope>
    <source>
        <strain evidence="1 2">V32-6</strain>
    </source>
</reference>
<keyword evidence="2" id="KW-1185">Reference proteome</keyword>
<dbReference type="InterPro" id="IPR014199">
    <property type="entry name" value="Spore_YtxC"/>
</dbReference>
<proteinExistence type="predicted"/>
<dbReference type="AlphaFoldDB" id="A0A2N5HAL8"/>